<dbReference type="SUPFAM" id="SSF52540">
    <property type="entry name" value="P-loop containing nucleoside triphosphate hydrolases"/>
    <property type="match status" value="1"/>
</dbReference>
<dbReference type="Pfam" id="PF07685">
    <property type="entry name" value="GATase_3"/>
    <property type="match status" value="1"/>
</dbReference>
<dbReference type="EC" id="6.3.5.11" evidence="7"/>
<evidence type="ECO:0000256" key="2">
    <source>
        <dbReference type="ARBA" id="ARBA00022598"/>
    </source>
</evidence>
<dbReference type="PROSITE" id="PS51274">
    <property type="entry name" value="GATASE_COBBQ"/>
    <property type="match status" value="1"/>
</dbReference>
<comment type="domain">
    <text evidence="7">Comprises of two domains. The C-terminal domain contains the binding site for glutamine and catalyzes the hydrolysis of this substrate to glutamate and ammonia. The N-terminal domain is anticipated to bind ATP and cobyrinate and catalyzes the ultimate synthesis of the diamide product. The ammonia produced via the glutaminase domain is probably translocated to the adjacent domain via a molecular tunnel, where it reacts with an activated intermediate.</text>
</comment>
<evidence type="ECO:0000256" key="3">
    <source>
        <dbReference type="ARBA" id="ARBA00022741"/>
    </source>
</evidence>
<dbReference type="InterPro" id="IPR029062">
    <property type="entry name" value="Class_I_gatase-like"/>
</dbReference>
<evidence type="ECO:0000313" key="11">
    <source>
        <dbReference type="Proteomes" id="UP000321827"/>
    </source>
</evidence>
<dbReference type="UniPathway" id="UPA00148">
    <property type="reaction ID" value="UER00231"/>
</dbReference>
<dbReference type="Pfam" id="PF01656">
    <property type="entry name" value="CbiA"/>
    <property type="match status" value="1"/>
</dbReference>
<keyword evidence="7" id="KW-0169">Cobalamin biosynthesis</keyword>
<reference evidence="10 11" key="1">
    <citation type="submission" date="2019-07" db="EMBL/GenBank/DDBJ databases">
        <title>Whole genome shotgun sequence of Oceanithermus desulfurans NBRC 100063.</title>
        <authorList>
            <person name="Hosoyama A."/>
            <person name="Uohara A."/>
            <person name="Ohji S."/>
            <person name="Ichikawa N."/>
        </authorList>
    </citation>
    <scope>NUCLEOTIDE SEQUENCE [LARGE SCALE GENOMIC DNA]</scope>
    <source>
        <strain evidence="10 11">NBRC 100063</strain>
    </source>
</reference>
<dbReference type="PANTHER" id="PTHR43873">
    <property type="entry name" value="COBYRINATE A,C-DIAMIDE SYNTHASE"/>
    <property type="match status" value="1"/>
</dbReference>
<dbReference type="CDD" id="cd05388">
    <property type="entry name" value="CobB_N"/>
    <property type="match status" value="1"/>
</dbReference>
<dbReference type="Gene3D" id="3.40.50.300">
    <property type="entry name" value="P-loop containing nucleotide triphosphate hydrolases"/>
    <property type="match status" value="1"/>
</dbReference>
<evidence type="ECO:0000259" key="8">
    <source>
        <dbReference type="Pfam" id="PF01656"/>
    </source>
</evidence>
<evidence type="ECO:0000259" key="9">
    <source>
        <dbReference type="Pfam" id="PF07685"/>
    </source>
</evidence>
<dbReference type="CDD" id="cd03130">
    <property type="entry name" value="GATase1_CobB"/>
    <property type="match status" value="1"/>
</dbReference>
<dbReference type="OrthoDB" id="9764035at2"/>
<accession>A0A511RLG2</accession>
<comment type="function">
    <text evidence="7">Catalyzes the ATP-dependent amidation of the two carboxylate groups at positions a and c of cobyrinate, using either L-glutamine or ammonia as the nitrogen source.</text>
</comment>
<evidence type="ECO:0000256" key="4">
    <source>
        <dbReference type="ARBA" id="ARBA00022840"/>
    </source>
</evidence>
<dbReference type="InterPro" id="IPR011698">
    <property type="entry name" value="GATase_3"/>
</dbReference>
<protein>
    <recommendedName>
        <fullName evidence="7">Cobyrinate a,c-diamide synthase</fullName>
        <ecNumber evidence="7">6.3.5.11</ecNumber>
    </recommendedName>
    <alternativeName>
        <fullName evidence="7">Cobyrinic acid a,c-diamide synthetase</fullName>
    </alternativeName>
</protein>
<evidence type="ECO:0000256" key="6">
    <source>
        <dbReference type="ARBA" id="ARBA00022962"/>
    </source>
</evidence>
<comment type="pathway">
    <text evidence="7">Cofactor biosynthesis; adenosylcobalamin biosynthesis; cob(II)yrinate a,c-diamide from sirohydrochlorin (anaerobic route): step 10/10.</text>
</comment>
<dbReference type="InterPro" id="IPR004484">
    <property type="entry name" value="CbiA/CobB_synth"/>
</dbReference>
<feature type="domain" description="CobB/CobQ-like glutamine amidotransferase" evidence="9">
    <location>
        <begin position="245"/>
        <end position="424"/>
    </location>
</feature>
<organism evidence="10 11">
    <name type="scientific">Oceanithermus desulfurans NBRC 100063</name>
    <dbReference type="NCBI Taxonomy" id="1227550"/>
    <lineage>
        <taxon>Bacteria</taxon>
        <taxon>Thermotogati</taxon>
        <taxon>Deinococcota</taxon>
        <taxon>Deinococci</taxon>
        <taxon>Thermales</taxon>
        <taxon>Thermaceae</taxon>
        <taxon>Oceanithermus</taxon>
    </lineage>
</organism>
<dbReference type="PANTHER" id="PTHR43873:SF1">
    <property type="entry name" value="COBYRINATE A,C-DIAMIDE SYNTHASE"/>
    <property type="match status" value="1"/>
</dbReference>
<comment type="cofactor">
    <cofactor evidence="1 7">
        <name>Mg(2+)</name>
        <dbReference type="ChEBI" id="CHEBI:18420"/>
    </cofactor>
</comment>
<comment type="miscellaneous">
    <text evidence="7">The a and c carboxylates of cobyrinate are activated for nucleophilic attack via formation of a phosphorylated intermediate by ATP. CbiA catalyzes first the amidation of the c-carboxylate, and then that of the a-carboxylate.</text>
</comment>
<dbReference type="EMBL" id="BJXN01000007">
    <property type="protein sequence ID" value="GEM89782.1"/>
    <property type="molecule type" value="Genomic_DNA"/>
</dbReference>
<dbReference type="GO" id="GO:0042242">
    <property type="term" value="F:cobyrinic acid a,c-diamide synthase activity"/>
    <property type="evidence" value="ECO:0007669"/>
    <property type="project" value="UniProtKB-UniRule"/>
</dbReference>
<dbReference type="GO" id="GO:0009236">
    <property type="term" value="P:cobalamin biosynthetic process"/>
    <property type="evidence" value="ECO:0007669"/>
    <property type="project" value="UniProtKB-UniRule"/>
</dbReference>
<dbReference type="NCBIfam" id="NF002204">
    <property type="entry name" value="PRK01077.1"/>
    <property type="match status" value="1"/>
</dbReference>
<dbReference type="HAMAP" id="MF_00027">
    <property type="entry name" value="CobB_CbiA"/>
    <property type="match status" value="1"/>
</dbReference>
<evidence type="ECO:0000256" key="1">
    <source>
        <dbReference type="ARBA" id="ARBA00001946"/>
    </source>
</evidence>
<dbReference type="Gene3D" id="3.40.50.880">
    <property type="match status" value="1"/>
</dbReference>
<feature type="site" description="Increases nucleophilicity of active site Cys" evidence="7">
    <location>
        <position position="420"/>
    </location>
</feature>
<dbReference type="InterPro" id="IPR027417">
    <property type="entry name" value="P-loop_NTPase"/>
</dbReference>
<dbReference type="InterPro" id="IPR002586">
    <property type="entry name" value="CobQ/CobB/MinD/ParA_Nub-bd_dom"/>
</dbReference>
<keyword evidence="4 7" id="KW-0067">ATP-binding</keyword>
<keyword evidence="6 7" id="KW-0315">Glutamine amidotransferase</keyword>
<gene>
    <name evidence="7" type="primary">cbiA</name>
    <name evidence="10" type="ORF">ODE01S_12160</name>
</gene>
<dbReference type="RefSeq" id="WP_147146911.1">
    <property type="nucleotide sequence ID" value="NZ_BJXN01000007.1"/>
</dbReference>
<sequence length="443" mass="47812">MKLPRLVVAAPSSGSGKTTVAAVLLAAWRARGRAVQPFKAGPDYIDPTHLARAAGRTPRNLDGWFLDRPELLEVFRRGVKGAAGALVEGVMGLFDGRDALGREGSTAQVARWLDAPVVLVVDARAMAGSIAALVRGFRDHDPRLRLAGVVANRVGSKRHAQILAEALESVGVPFLGYLPRSPELELPERHLGLVLAGERTLDPGAWVRAAATLEVEALWRLARSTPPLDAPAHRLPLGREPLRARIAVARDAAFNFYYPEALELLEQLGAELVPFSPLADDALPADAGAVWIGGGYPELYARELAANRGMLEALRRFEGPVYAECGGLMYLSEALTTPEGRFAMAGLVPGAARMQERPTLGYRHVEALADGPVARRGWRAKGHAFHYSTRPAVEPAAWRRVDGAEREGYLDGRVHASYTHLYFPAAPELARRFVAAAARGGVR</sequence>
<evidence type="ECO:0000313" key="10">
    <source>
        <dbReference type="EMBL" id="GEM89782.1"/>
    </source>
</evidence>
<dbReference type="AlphaFoldDB" id="A0A511RLG2"/>
<evidence type="ECO:0000256" key="5">
    <source>
        <dbReference type="ARBA" id="ARBA00022842"/>
    </source>
</evidence>
<name>A0A511RLG2_9DEIN</name>
<feature type="domain" description="CobQ/CobB/MinD/ParA nucleotide binding" evidence="8">
    <location>
        <begin position="6"/>
        <end position="191"/>
    </location>
</feature>
<keyword evidence="3 7" id="KW-0547">Nucleotide-binding</keyword>
<comment type="catalytic activity">
    <reaction evidence="7">
        <text>cob(II)yrinate + 2 L-glutamine + 2 ATP + 2 H2O = cob(II)yrinate a,c diamide + 2 L-glutamate + 2 ADP + 2 phosphate + 2 H(+)</text>
        <dbReference type="Rhea" id="RHEA:26289"/>
        <dbReference type="ChEBI" id="CHEBI:15377"/>
        <dbReference type="ChEBI" id="CHEBI:15378"/>
        <dbReference type="ChEBI" id="CHEBI:29985"/>
        <dbReference type="ChEBI" id="CHEBI:30616"/>
        <dbReference type="ChEBI" id="CHEBI:43474"/>
        <dbReference type="ChEBI" id="CHEBI:58359"/>
        <dbReference type="ChEBI" id="CHEBI:58537"/>
        <dbReference type="ChEBI" id="CHEBI:58894"/>
        <dbReference type="ChEBI" id="CHEBI:456216"/>
        <dbReference type="EC" id="6.3.5.11"/>
    </reaction>
</comment>
<comment type="similarity">
    <text evidence="7">Belongs to the CobB/CbiA family.</text>
</comment>
<dbReference type="Proteomes" id="UP000321827">
    <property type="component" value="Unassembled WGS sequence"/>
</dbReference>
<evidence type="ECO:0000256" key="7">
    <source>
        <dbReference type="HAMAP-Rule" id="MF_00027"/>
    </source>
</evidence>
<proteinExistence type="inferred from homology"/>
<keyword evidence="5 7" id="KW-0460">Magnesium</keyword>
<dbReference type="GO" id="GO:0005524">
    <property type="term" value="F:ATP binding"/>
    <property type="evidence" value="ECO:0007669"/>
    <property type="project" value="UniProtKB-UniRule"/>
</dbReference>
<feature type="active site" description="Nucleophile" evidence="7">
    <location>
        <position position="325"/>
    </location>
</feature>
<keyword evidence="2 7" id="KW-0436">Ligase</keyword>
<dbReference type="NCBIfam" id="TIGR00379">
    <property type="entry name" value="cobB"/>
    <property type="match status" value="1"/>
</dbReference>
<comment type="caution">
    <text evidence="10">The sequence shown here is derived from an EMBL/GenBank/DDBJ whole genome shotgun (WGS) entry which is preliminary data.</text>
</comment>
<dbReference type="SUPFAM" id="SSF52317">
    <property type="entry name" value="Class I glutamine amidotransferase-like"/>
    <property type="match status" value="1"/>
</dbReference>